<name>A0AAN8YJ88_SOLBU</name>
<keyword evidence="2" id="KW-1185">Reference proteome</keyword>
<reference evidence="1 2" key="1">
    <citation type="submission" date="2024-02" db="EMBL/GenBank/DDBJ databases">
        <title>de novo genome assembly of Solanum bulbocastanum strain 11H21.</title>
        <authorList>
            <person name="Hosaka A.J."/>
        </authorList>
    </citation>
    <scope>NUCLEOTIDE SEQUENCE [LARGE SCALE GENOMIC DNA]</scope>
    <source>
        <tissue evidence="1">Young leaves</tissue>
    </source>
</reference>
<dbReference type="AlphaFoldDB" id="A0AAN8YJ88"/>
<dbReference type="EMBL" id="JBANQN010000003">
    <property type="protein sequence ID" value="KAK6794367.1"/>
    <property type="molecule type" value="Genomic_DNA"/>
</dbReference>
<protein>
    <submittedName>
        <fullName evidence="1">Uncharacterized protein</fullName>
    </submittedName>
</protein>
<evidence type="ECO:0000313" key="1">
    <source>
        <dbReference type="EMBL" id="KAK6794367.1"/>
    </source>
</evidence>
<accession>A0AAN8YJ88</accession>
<sequence>MVACTMEAFEDEPIKGFSVDRFQYGMQLKVFGRRKFSSATTPWEFQDPTEYYVGCLKSPPPTLPSLFALSWHLQQPPPEELRFPLWWDVFKDLPQGRELFFTTSTELLDCRGITYDVLTSIMRSNPSLTAATAMDRDSYIGLWDDCINRIISKFCSIEMVFVQKSSLSLAETVQDQWPNVTAFLRNLCLWRGEETDQLRGQLDPSSSIVEKFLWSYMDLPYVLGYYAVTFCVLSRSQDRIIRTDLYTLDLSTPVERLKALVPCWRIAGLLPLLADKCFHYGSNFPCTDRFE</sequence>
<proteinExistence type="predicted"/>
<evidence type="ECO:0000313" key="2">
    <source>
        <dbReference type="Proteomes" id="UP001371456"/>
    </source>
</evidence>
<dbReference type="Proteomes" id="UP001371456">
    <property type="component" value="Unassembled WGS sequence"/>
</dbReference>
<gene>
    <name evidence="1" type="ORF">RDI58_007820</name>
</gene>
<comment type="caution">
    <text evidence="1">The sequence shown here is derived from an EMBL/GenBank/DDBJ whole genome shotgun (WGS) entry which is preliminary data.</text>
</comment>
<organism evidence="1 2">
    <name type="scientific">Solanum bulbocastanum</name>
    <name type="common">Wild potato</name>
    <dbReference type="NCBI Taxonomy" id="147425"/>
    <lineage>
        <taxon>Eukaryota</taxon>
        <taxon>Viridiplantae</taxon>
        <taxon>Streptophyta</taxon>
        <taxon>Embryophyta</taxon>
        <taxon>Tracheophyta</taxon>
        <taxon>Spermatophyta</taxon>
        <taxon>Magnoliopsida</taxon>
        <taxon>eudicotyledons</taxon>
        <taxon>Gunneridae</taxon>
        <taxon>Pentapetalae</taxon>
        <taxon>asterids</taxon>
        <taxon>lamiids</taxon>
        <taxon>Solanales</taxon>
        <taxon>Solanaceae</taxon>
        <taxon>Solanoideae</taxon>
        <taxon>Solaneae</taxon>
        <taxon>Solanum</taxon>
    </lineage>
</organism>